<accession>A0ABU0LGN5</accession>
<reference evidence="9 10" key="1">
    <citation type="submission" date="2023-07" db="EMBL/GenBank/DDBJ databases">
        <title>Genomic Encyclopedia of Type Strains, Phase IV (KMG-IV): sequencing the most valuable type-strain genomes for metagenomic binning, comparative biology and taxonomic classification.</title>
        <authorList>
            <person name="Goeker M."/>
        </authorList>
    </citation>
    <scope>NUCLEOTIDE SEQUENCE [LARGE SCALE GENOMIC DNA]</scope>
    <source>
        <strain evidence="9 10">DSM 3770</strain>
    </source>
</reference>
<dbReference type="PANTHER" id="PTHR35369:SF2">
    <property type="entry name" value="BLR3025 PROTEIN"/>
    <property type="match status" value="1"/>
</dbReference>
<dbReference type="PROSITE" id="PS50173">
    <property type="entry name" value="UMUC"/>
    <property type="match status" value="1"/>
</dbReference>
<feature type="domain" description="UmuC" evidence="8">
    <location>
        <begin position="17"/>
        <end position="192"/>
    </location>
</feature>
<dbReference type="CDD" id="cd03468">
    <property type="entry name" value="PolY_like"/>
    <property type="match status" value="1"/>
</dbReference>
<comment type="cofactor">
    <cofactor evidence="1">
        <name>Mg(2+)</name>
        <dbReference type="ChEBI" id="CHEBI:18420"/>
    </cofactor>
</comment>
<evidence type="ECO:0000256" key="1">
    <source>
        <dbReference type="ARBA" id="ARBA00001946"/>
    </source>
</evidence>
<dbReference type="InterPro" id="IPR050356">
    <property type="entry name" value="SulA_CellDiv_inhibitor"/>
</dbReference>
<dbReference type="InterPro" id="IPR017961">
    <property type="entry name" value="DNA_pol_Y-fam_little_finger"/>
</dbReference>
<dbReference type="EMBL" id="JAUSVY010000007">
    <property type="protein sequence ID" value="MDQ0506263.1"/>
    <property type="molecule type" value="Genomic_DNA"/>
</dbReference>
<evidence type="ECO:0000256" key="5">
    <source>
        <dbReference type="ARBA" id="ARBA00025589"/>
    </source>
</evidence>
<keyword evidence="10" id="KW-1185">Reference proteome</keyword>
<comment type="function">
    <text evidence="5">Poorly processive, error-prone DNA polymerase involved in untargeted mutagenesis. Copies undamaged DNA at stalled replication forks, which arise in vivo from mismatched or misaligned primer ends. These misaligned primers can be extended by PolIV. Exhibits no 3'-5' exonuclease (proofreading) activity. May be involved in translesional synthesis, in conjunction with the beta clamp from PolIII.</text>
</comment>
<organism evidence="9 10">
    <name type="scientific">Xanthobacter agilis</name>
    <dbReference type="NCBI Taxonomy" id="47492"/>
    <lineage>
        <taxon>Bacteria</taxon>
        <taxon>Pseudomonadati</taxon>
        <taxon>Pseudomonadota</taxon>
        <taxon>Alphaproteobacteria</taxon>
        <taxon>Hyphomicrobiales</taxon>
        <taxon>Xanthobacteraceae</taxon>
        <taxon>Xanthobacter</taxon>
    </lineage>
</organism>
<evidence type="ECO:0000313" key="9">
    <source>
        <dbReference type="EMBL" id="MDQ0506263.1"/>
    </source>
</evidence>
<evidence type="ECO:0000256" key="7">
    <source>
        <dbReference type="SAM" id="MobiDB-lite"/>
    </source>
</evidence>
<dbReference type="RefSeq" id="WP_237345688.1">
    <property type="nucleotide sequence ID" value="NZ_JABWGX010000012.1"/>
</dbReference>
<comment type="subunit">
    <text evidence="2">Monomer.</text>
</comment>
<evidence type="ECO:0000313" key="10">
    <source>
        <dbReference type="Proteomes" id="UP001241747"/>
    </source>
</evidence>
<evidence type="ECO:0000256" key="3">
    <source>
        <dbReference type="ARBA" id="ARBA00012417"/>
    </source>
</evidence>
<evidence type="ECO:0000256" key="6">
    <source>
        <dbReference type="ARBA" id="ARBA00049244"/>
    </source>
</evidence>
<feature type="compositionally biased region" description="Low complexity" evidence="7">
    <location>
        <begin position="526"/>
        <end position="540"/>
    </location>
</feature>
<name>A0ABU0LGN5_XANAG</name>
<dbReference type="EC" id="2.7.7.7" evidence="3"/>
<dbReference type="Proteomes" id="UP001241747">
    <property type="component" value="Unassembled WGS sequence"/>
</dbReference>
<dbReference type="SUPFAM" id="SSF56672">
    <property type="entry name" value="DNA/RNA polymerases"/>
    <property type="match status" value="1"/>
</dbReference>
<evidence type="ECO:0000259" key="8">
    <source>
        <dbReference type="PROSITE" id="PS50173"/>
    </source>
</evidence>
<comment type="caution">
    <text evidence="9">The sequence shown here is derived from an EMBL/GenBank/DDBJ whole genome shotgun (WGS) entry which is preliminary data.</text>
</comment>
<dbReference type="InterPro" id="IPR043502">
    <property type="entry name" value="DNA/RNA_pol_sf"/>
</dbReference>
<protein>
    <recommendedName>
        <fullName evidence="3">DNA-directed DNA polymerase</fullName>
        <ecNumber evidence="3">2.7.7.7</ecNumber>
    </recommendedName>
</protein>
<dbReference type="PANTHER" id="PTHR35369">
    <property type="entry name" value="BLR3025 PROTEIN-RELATED"/>
    <property type="match status" value="1"/>
</dbReference>
<dbReference type="Pfam" id="PF00817">
    <property type="entry name" value="IMS"/>
    <property type="match status" value="1"/>
</dbReference>
<gene>
    <name evidence="9" type="ORF">QOZ94_003072</name>
</gene>
<comment type="catalytic activity">
    <reaction evidence="6">
        <text>DNA(n) + a 2'-deoxyribonucleoside 5'-triphosphate = DNA(n+1) + diphosphate</text>
        <dbReference type="Rhea" id="RHEA:22508"/>
        <dbReference type="Rhea" id="RHEA-COMP:17339"/>
        <dbReference type="Rhea" id="RHEA-COMP:17340"/>
        <dbReference type="ChEBI" id="CHEBI:33019"/>
        <dbReference type="ChEBI" id="CHEBI:61560"/>
        <dbReference type="ChEBI" id="CHEBI:173112"/>
        <dbReference type="EC" id="2.7.7.7"/>
    </reaction>
</comment>
<feature type="region of interest" description="Disordered" evidence="7">
    <location>
        <begin position="430"/>
        <end position="463"/>
    </location>
</feature>
<feature type="compositionally biased region" description="Gly residues" evidence="7">
    <location>
        <begin position="499"/>
        <end position="509"/>
    </location>
</feature>
<dbReference type="Pfam" id="PF11799">
    <property type="entry name" value="IMS_C"/>
    <property type="match status" value="1"/>
</dbReference>
<evidence type="ECO:0000256" key="2">
    <source>
        <dbReference type="ARBA" id="ARBA00011245"/>
    </source>
</evidence>
<dbReference type="InterPro" id="IPR001126">
    <property type="entry name" value="UmuC"/>
</dbReference>
<feature type="region of interest" description="Disordered" evidence="7">
    <location>
        <begin position="480"/>
        <end position="556"/>
    </location>
</feature>
<evidence type="ECO:0000256" key="4">
    <source>
        <dbReference type="ARBA" id="ARBA00022763"/>
    </source>
</evidence>
<keyword evidence="4" id="KW-0227">DNA damage</keyword>
<sequence>MNTTAPDRRYLSLVLPFLATDLVARRMSPEARARPHAVVAMEKGALRLAAVNAAALALGLAPGLGMADARARHPALEVSEAAPEAVARMLAQIADACERYTPLVSLDGLDGLVLDVTGCAHLFGGEAGLVRDLLRRVAAGGFSGRAALAATSGAAFALARFAAGRGGAVVPAEEDLAALLAPLPLDALRLDGPAVEALARLGFRRVGDLYGKPRAPLAARFGTGLLRRLDAALGHAPTAVDYRFPPPVFCAERALPEPVERVEDVLGLIAHLAETLAGALERQGMGARRLDLALFRVDGRVTRLAIGTSRPLRDPQVVRRLFAEKVATVSSLDPGFGFELVRLAVREAAPFALVQEGLGVGDDGARALDALVDRLTVRFGSERVQRLALADHHLPEEASLHVPAQGGCGWAAAGQALETQASELRASELRAGMGSPPGSSGEWSDPASAFPPVSLASRPSPPASAGRVVAAELVAAGPWARREQPAPASTPDEALSGPRGRGAAAGGGTAHDAGSENRTVYRLSSGRRGPAATGDAATGDVSARGEGGEAGWSTSLPLAGDAPDLAGPARPLRLLEPPEPVEAVAEVPDGPPIRFRWRRVIHTVVRAEGPERIAAPWWRTAADLPTRDYFRVETGTGHRFWLFRAGLYGSGAEAPAWFIHGLFG</sequence>
<proteinExistence type="predicted"/>